<organism evidence="14">
    <name type="scientific">viral metagenome</name>
    <dbReference type="NCBI Taxonomy" id="1070528"/>
    <lineage>
        <taxon>unclassified sequences</taxon>
        <taxon>metagenomes</taxon>
        <taxon>organismal metagenomes</taxon>
    </lineage>
</organism>
<keyword evidence="2" id="KW-0808">Transferase</keyword>
<keyword evidence="7" id="KW-0692">RNA repair</keyword>
<evidence type="ECO:0000256" key="4">
    <source>
        <dbReference type="ARBA" id="ARBA00022695"/>
    </source>
</evidence>
<name>A0A6M3LDN5_9ZZZZ</name>
<dbReference type="InterPro" id="IPR002646">
    <property type="entry name" value="PolA_pol_head_dom"/>
</dbReference>
<dbReference type="Pfam" id="PF12627">
    <property type="entry name" value="PolyA_pol_RNAbd"/>
    <property type="match status" value="1"/>
</dbReference>
<dbReference type="PANTHER" id="PTHR47545:SF1">
    <property type="entry name" value="MULTIFUNCTIONAL CCA PROTEIN"/>
    <property type="match status" value="1"/>
</dbReference>
<dbReference type="GO" id="GO:0003723">
    <property type="term" value="F:RNA binding"/>
    <property type="evidence" value="ECO:0007669"/>
    <property type="project" value="UniProtKB-KW"/>
</dbReference>
<gene>
    <name evidence="14" type="ORF">MM415B04442_0006</name>
</gene>
<comment type="cofactor">
    <cofactor evidence="1">
        <name>Mg(2+)</name>
        <dbReference type="ChEBI" id="CHEBI:18420"/>
    </cofactor>
</comment>
<evidence type="ECO:0000256" key="2">
    <source>
        <dbReference type="ARBA" id="ARBA00022679"/>
    </source>
</evidence>
<keyword evidence="6" id="KW-0547">Nucleotide-binding</keyword>
<evidence type="ECO:0000256" key="9">
    <source>
        <dbReference type="ARBA" id="ARBA00022842"/>
    </source>
</evidence>
<dbReference type="InterPro" id="IPR043519">
    <property type="entry name" value="NT_sf"/>
</dbReference>
<dbReference type="InterPro" id="IPR006674">
    <property type="entry name" value="HD_domain"/>
</dbReference>
<dbReference type="NCBIfam" id="TIGR00277">
    <property type="entry name" value="HDIG"/>
    <property type="match status" value="1"/>
</dbReference>
<keyword evidence="8" id="KW-0067">ATP-binding</keyword>
<evidence type="ECO:0000256" key="7">
    <source>
        <dbReference type="ARBA" id="ARBA00022800"/>
    </source>
</evidence>
<evidence type="ECO:0000259" key="13">
    <source>
        <dbReference type="Pfam" id="PF12627"/>
    </source>
</evidence>
<keyword evidence="4" id="KW-0548">Nucleotidyltransferase</keyword>
<dbReference type="CDD" id="cd05398">
    <property type="entry name" value="NT_ClassII-CCAase"/>
    <property type="match status" value="1"/>
</dbReference>
<dbReference type="GO" id="GO:0008033">
    <property type="term" value="P:tRNA processing"/>
    <property type="evidence" value="ECO:0007669"/>
    <property type="project" value="UniProtKB-KW"/>
</dbReference>
<evidence type="ECO:0000256" key="3">
    <source>
        <dbReference type="ARBA" id="ARBA00022694"/>
    </source>
</evidence>
<evidence type="ECO:0000256" key="1">
    <source>
        <dbReference type="ARBA" id="ARBA00001946"/>
    </source>
</evidence>
<evidence type="ECO:0000256" key="8">
    <source>
        <dbReference type="ARBA" id="ARBA00022840"/>
    </source>
</evidence>
<sequence>MIKNFEKESKIVEILKNVGYEVYIVGGFVRDSFIRGNIAKDMDIVTSANEDTIVSLLSKDFKVDVTGKTFKVIKVDGIDVASFRKDIYSVKNTLYVKEAKTIEEDLSRRDFTINAVAISIDSGNYIDPHNGLNDLERKTVRFVGNGRKRIGEDPLRIVRACRMLARIDGEFSIPTFYYLRKLSSLIAKLPSERIQIEIMKALTYDTPSIFFRALYSINALEYVIPSLLDLVDLDGGIHHAENVFDHSMTCCNVISKRYPLLRLAALLHDVGKYGSSFESKGRDFIEHDKIGAEIAKYELEGLKFSKKEVDYVTKLVELHMYSLNTPKSIRKLKNKLGDIDIKDFLRLKIADRAANYKKPNFTIAEIRNFLNLIKGEEKTPSKEEHLAINGNDIMRIAGIKEGRRVGEIKKCLLNIIFNDPNKNNPAFLEKAVLLITGKW</sequence>
<evidence type="ECO:0000259" key="12">
    <source>
        <dbReference type="Pfam" id="PF01966"/>
    </source>
</evidence>
<dbReference type="PANTHER" id="PTHR47545">
    <property type="entry name" value="MULTIFUNCTIONAL CCA PROTEIN"/>
    <property type="match status" value="1"/>
</dbReference>
<feature type="domain" description="HD" evidence="12">
    <location>
        <begin position="238"/>
        <end position="339"/>
    </location>
</feature>
<accession>A0A6M3LDN5</accession>
<dbReference type="Gene3D" id="3.30.460.10">
    <property type="entry name" value="Beta Polymerase, domain 2"/>
    <property type="match status" value="1"/>
</dbReference>
<dbReference type="Pfam" id="PF01966">
    <property type="entry name" value="HD"/>
    <property type="match status" value="1"/>
</dbReference>
<dbReference type="Gene3D" id="1.10.3090.10">
    <property type="entry name" value="cca-adding enzyme, domain 2"/>
    <property type="match status" value="1"/>
</dbReference>
<dbReference type="InterPro" id="IPR032828">
    <property type="entry name" value="PolyA_RNA-bd"/>
</dbReference>
<evidence type="ECO:0000313" key="14">
    <source>
        <dbReference type="EMBL" id="QJA92860.1"/>
    </source>
</evidence>
<evidence type="ECO:0000256" key="10">
    <source>
        <dbReference type="ARBA" id="ARBA00022884"/>
    </source>
</evidence>
<dbReference type="InterPro" id="IPR003607">
    <property type="entry name" value="HD/PDEase_dom"/>
</dbReference>
<dbReference type="Pfam" id="PF01743">
    <property type="entry name" value="PolyA_pol"/>
    <property type="match status" value="1"/>
</dbReference>
<dbReference type="SUPFAM" id="SSF81891">
    <property type="entry name" value="Poly A polymerase C-terminal region-like"/>
    <property type="match status" value="1"/>
</dbReference>
<feature type="domain" description="Poly A polymerase head" evidence="11">
    <location>
        <begin position="22"/>
        <end position="141"/>
    </location>
</feature>
<reference evidence="14" key="1">
    <citation type="submission" date="2020-03" db="EMBL/GenBank/DDBJ databases">
        <title>The deep terrestrial virosphere.</title>
        <authorList>
            <person name="Holmfeldt K."/>
            <person name="Nilsson E."/>
            <person name="Simone D."/>
            <person name="Lopez-Fernandez M."/>
            <person name="Wu X."/>
            <person name="de Brujin I."/>
            <person name="Lundin D."/>
            <person name="Andersson A."/>
            <person name="Bertilsson S."/>
            <person name="Dopson M."/>
        </authorList>
    </citation>
    <scope>NUCLEOTIDE SEQUENCE</scope>
    <source>
        <strain evidence="14">MM415B04442</strain>
    </source>
</reference>
<keyword evidence="10" id="KW-0694">RNA-binding</keyword>
<dbReference type="InterPro" id="IPR006675">
    <property type="entry name" value="HDIG_dom"/>
</dbReference>
<dbReference type="GO" id="GO:0042245">
    <property type="term" value="P:RNA repair"/>
    <property type="evidence" value="ECO:0007669"/>
    <property type="project" value="UniProtKB-KW"/>
</dbReference>
<dbReference type="GO" id="GO:0046872">
    <property type="term" value="F:metal ion binding"/>
    <property type="evidence" value="ECO:0007669"/>
    <property type="project" value="UniProtKB-KW"/>
</dbReference>
<dbReference type="Gene3D" id="1.10.246.80">
    <property type="match status" value="1"/>
</dbReference>
<dbReference type="CDD" id="cd00077">
    <property type="entry name" value="HDc"/>
    <property type="match status" value="1"/>
</dbReference>
<protein>
    <submittedName>
        <fullName evidence="14">Putative poly-A polymerase domain containing protein</fullName>
    </submittedName>
</protein>
<keyword evidence="9" id="KW-0460">Magnesium</keyword>
<evidence type="ECO:0000256" key="5">
    <source>
        <dbReference type="ARBA" id="ARBA00022723"/>
    </source>
</evidence>
<dbReference type="GO" id="GO:0016779">
    <property type="term" value="F:nucleotidyltransferase activity"/>
    <property type="evidence" value="ECO:0007669"/>
    <property type="project" value="UniProtKB-KW"/>
</dbReference>
<dbReference type="InterPro" id="IPR050124">
    <property type="entry name" value="tRNA_CCA-adding_enzyme"/>
</dbReference>
<dbReference type="EMBL" id="MT143102">
    <property type="protein sequence ID" value="QJA92860.1"/>
    <property type="molecule type" value="Genomic_DNA"/>
</dbReference>
<dbReference type="GO" id="GO:0005524">
    <property type="term" value="F:ATP binding"/>
    <property type="evidence" value="ECO:0007669"/>
    <property type="project" value="UniProtKB-KW"/>
</dbReference>
<dbReference type="AlphaFoldDB" id="A0A6M3LDN5"/>
<feature type="domain" description="tRNA nucleotidyltransferase/poly(A) polymerase RNA and SrmB- binding" evidence="13">
    <location>
        <begin position="175"/>
        <end position="227"/>
    </location>
</feature>
<proteinExistence type="predicted"/>
<keyword evidence="3" id="KW-0819">tRNA processing</keyword>
<dbReference type="SUPFAM" id="SSF81301">
    <property type="entry name" value="Nucleotidyltransferase"/>
    <property type="match status" value="1"/>
</dbReference>
<keyword evidence="5" id="KW-0479">Metal-binding</keyword>
<evidence type="ECO:0000259" key="11">
    <source>
        <dbReference type="Pfam" id="PF01743"/>
    </source>
</evidence>
<evidence type="ECO:0000256" key="6">
    <source>
        <dbReference type="ARBA" id="ARBA00022741"/>
    </source>
</evidence>